<protein>
    <submittedName>
        <fullName evidence="2">Conserved membrane protein</fullName>
    </submittedName>
</protein>
<accession>A0PXE0</accession>
<dbReference type="Pfam" id="PF04657">
    <property type="entry name" value="DMT_YdcZ"/>
    <property type="match status" value="1"/>
</dbReference>
<dbReference type="AlphaFoldDB" id="A0PXE0"/>
<dbReference type="eggNOG" id="COG3238">
    <property type="taxonomic scope" value="Bacteria"/>
</dbReference>
<keyword evidence="1" id="KW-0812">Transmembrane</keyword>
<evidence type="ECO:0000256" key="1">
    <source>
        <dbReference type="SAM" id="Phobius"/>
    </source>
</evidence>
<dbReference type="KEGG" id="cno:NT01CX_0945"/>
<gene>
    <name evidence="2" type="ordered locus">NT01CX_0945</name>
</gene>
<dbReference type="STRING" id="386415.NT01CX_0945"/>
<evidence type="ECO:0000313" key="2">
    <source>
        <dbReference type="EMBL" id="ABK61095.1"/>
    </source>
</evidence>
<keyword evidence="3" id="KW-1185">Reference proteome</keyword>
<dbReference type="Proteomes" id="UP000008220">
    <property type="component" value="Chromosome"/>
</dbReference>
<sequence length="148" mass="15836">MEGDIVLGFIYSVVAGIFMSIQGVFNTRLGEKIGLWETNTLVQGIGFIITLIIMLFAGEGNIKNITTANKLYLLGAPLGVGITFTVMQGIGKLGPAYATSAILIAQLLFSGIIEGLGLFGSEKIHFGITKILGFIILIIGILVFKWNK</sequence>
<name>A0PXE0_CLONN</name>
<feature type="transmembrane region" description="Helical" evidence="1">
    <location>
        <begin position="5"/>
        <end position="25"/>
    </location>
</feature>
<keyword evidence="1" id="KW-1133">Transmembrane helix</keyword>
<feature type="transmembrane region" description="Helical" evidence="1">
    <location>
        <begin position="71"/>
        <end position="90"/>
    </location>
</feature>
<reference evidence="2 3" key="1">
    <citation type="journal article" date="2006" name="Nat. Biotechnol.">
        <title>The genome and transcriptomes of the anti-tumor agent Clostridium novyi-NT.</title>
        <authorList>
            <person name="Bettegowda C."/>
            <person name="Huang X."/>
            <person name="Lin J."/>
            <person name="Cheong I."/>
            <person name="Kohli M."/>
            <person name="Szabo S.A."/>
            <person name="Zhang X."/>
            <person name="Diaz L.A. Jr."/>
            <person name="Velculescu V.E."/>
            <person name="Parmigiani G."/>
            <person name="Kinzler K.W."/>
            <person name="Vogelstein B."/>
            <person name="Zhou S."/>
        </authorList>
    </citation>
    <scope>NUCLEOTIDE SEQUENCE [LARGE SCALE GENOMIC DNA]</scope>
    <source>
        <strain evidence="2 3">NT</strain>
    </source>
</reference>
<dbReference type="InterPro" id="IPR006750">
    <property type="entry name" value="YdcZ"/>
</dbReference>
<feature type="transmembrane region" description="Helical" evidence="1">
    <location>
        <begin position="40"/>
        <end position="59"/>
    </location>
</feature>
<feature type="transmembrane region" description="Helical" evidence="1">
    <location>
        <begin position="96"/>
        <end position="119"/>
    </location>
</feature>
<proteinExistence type="predicted"/>
<dbReference type="HOGENOM" id="CLU_068878_4_0_9"/>
<dbReference type="GO" id="GO:0005886">
    <property type="term" value="C:plasma membrane"/>
    <property type="evidence" value="ECO:0007669"/>
    <property type="project" value="TreeGrafter"/>
</dbReference>
<evidence type="ECO:0000313" key="3">
    <source>
        <dbReference type="Proteomes" id="UP000008220"/>
    </source>
</evidence>
<dbReference type="PANTHER" id="PTHR34821:SF3">
    <property type="entry name" value="MEMBRANE PROTEIN"/>
    <property type="match status" value="1"/>
</dbReference>
<dbReference type="PANTHER" id="PTHR34821">
    <property type="entry name" value="INNER MEMBRANE PROTEIN YDCZ"/>
    <property type="match status" value="1"/>
</dbReference>
<feature type="transmembrane region" description="Helical" evidence="1">
    <location>
        <begin position="131"/>
        <end position="147"/>
    </location>
</feature>
<keyword evidence="1" id="KW-0472">Membrane</keyword>
<dbReference type="EMBL" id="CP000382">
    <property type="protein sequence ID" value="ABK61095.1"/>
    <property type="molecule type" value="Genomic_DNA"/>
</dbReference>
<organism evidence="2 3">
    <name type="scientific">Clostridium novyi (strain NT)</name>
    <dbReference type="NCBI Taxonomy" id="386415"/>
    <lineage>
        <taxon>Bacteria</taxon>
        <taxon>Bacillati</taxon>
        <taxon>Bacillota</taxon>
        <taxon>Clostridia</taxon>
        <taxon>Eubacteriales</taxon>
        <taxon>Clostridiaceae</taxon>
        <taxon>Clostridium</taxon>
    </lineage>
</organism>